<evidence type="ECO:0000256" key="1">
    <source>
        <dbReference type="ARBA" id="ARBA00005814"/>
    </source>
</evidence>
<comment type="caution">
    <text evidence="3">The sequence shown here is derived from an EMBL/GenBank/DDBJ whole genome shotgun (WGS) entry which is preliminary data.</text>
</comment>
<evidence type="ECO:0008006" key="5">
    <source>
        <dbReference type="Google" id="ProtNLM"/>
    </source>
</evidence>
<accession>A0A445AS31</accession>
<protein>
    <recommendedName>
        <fullName evidence="5">ABC transporter family G domain-containing protein</fullName>
    </recommendedName>
</protein>
<dbReference type="InterPro" id="IPR027417">
    <property type="entry name" value="P-loop_NTPase"/>
</dbReference>
<keyword evidence="4" id="KW-1185">Reference proteome</keyword>
<name>A0A445AS31_ARAHY</name>
<evidence type="ECO:0000313" key="4">
    <source>
        <dbReference type="Proteomes" id="UP000289738"/>
    </source>
</evidence>
<keyword evidence="2" id="KW-0813">Transport</keyword>
<evidence type="ECO:0000256" key="2">
    <source>
        <dbReference type="ARBA" id="ARBA00022448"/>
    </source>
</evidence>
<evidence type="ECO:0000313" key="3">
    <source>
        <dbReference type="EMBL" id="RYR29243.1"/>
    </source>
</evidence>
<organism evidence="3 4">
    <name type="scientific">Arachis hypogaea</name>
    <name type="common">Peanut</name>
    <dbReference type="NCBI Taxonomy" id="3818"/>
    <lineage>
        <taxon>Eukaryota</taxon>
        <taxon>Viridiplantae</taxon>
        <taxon>Streptophyta</taxon>
        <taxon>Embryophyta</taxon>
        <taxon>Tracheophyta</taxon>
        <taxon>Spermatophyta</taxon>
        <taxon>Magnoliopsida</taxon>
        <taxon>eudicotyledons</taxon>
        <taxon>Gunneridae</taxon>
        <taxon>Pentapetalae</taxon>
        <taxon>rosids</taxon>
        <taxon>fabids</taxon>
        <taxon>Fabales</taxon>
        <taxon>Fabaceae</taxon>
        <taxon>Papilionoideae</taxon>
        <taxon>50 kb inversion clade</taxon>
        <taxon>dalbergioids sensu lato</taxon>
        <taxon>Dalbergieae</taxon>
        <taxon>Pterocarpus clade</taxon>
        <taxon>Arachis</taxon>
    </lineage>
</organism>
<dbReference type="SUPFAM" id="SSF52540">
    <property type="entry name" value="P-loop containing nucleoside triphosphate hydrolases"/>
    <property type="match status" value="1"/>
</dbReference>
<dbReference type="STRING" id="3818.A0A445AS31"/>
<dbReference type="PANTHER" id="PTHR48042:SF1">
    <property type="entry name" value="ABC TRANSPORTER G FAMILY MEMBER 11-LIKE"/>
    <property type="match status" value="1"/>
</dbReference>
<dbReference type="PANTHER" id="PTHR48042">
    <property type="entry name" value="ABC TRANSPORTER G FAMILY MEMBER 11"/>
    <property type="match status" value="1"/>
</dbReference>
<proteinExistence type="inferred from homology"/>
<reference evidence="3 4" key="1">
    <citation type="submission" date="2019-01" db="EMBL/GenBank/DDBJ databases">
        <title>Sequencing of cultivated peanut Arachis hypogaea provides insights into genome evolution and oil improvement.</title>
        <authorList>
            <person name="Chen X."/>
        </authorList>
    </citation>
    <scope>NUCLEOTIDE SEQUENCE [LARGE SCALE GENOMIC DNA]</scope>
    <source>
        <strain evidence="4">cv. Fuhuasheng</strain>
        <tissue evidence="3">Leaves</tissue>
    </source>
</reference>
<dbReference type="Proteomes" id="UP000289738">
    <property type="component" value="Chromosome B01"/>
</dbReference>
<dbReference type="InterPro" id="IPR052215">
    <property type="entry name" value="Plant_ABCG"/>
</dbReference>
<dbReference type="AlphaFoldDB" id="A0A445AS31"/>
<gene>
    <name evidence="3" type="ORF">Ahy_B01g053590</name>
</gene>
<dbReference type="EMBL" id="SDMP01000011">
    <property type="protein sequence ID" value="RYR29243.1"/>
    <property type="molecule type" value="Genomic_DNA"/>
</dbReference>
<sequence>MAKSFALKIMYCAFCSSASELALGAVNSEVLLGSEEEAKKKIYSVSTTWRPHFRRAFLENSSTLLFLDEPTSGLDSAASYYVMKRIKSLDHKDAIQRIVIASIHQLSAEVFQFFDNLCLLCAGKTVYFGPASAAIQDCADTVIGNWHLRGISGGEKRKVLRRLLDFGKKLPSPDALLINGQRDSAVFTDQAGKTYKSECPMLG</sequence>
<dbReference type="Gene3D" id="3.40.50.300">
    <property type="entry name" value="P-loop containing nucleotide triphosphate hydrolases"/>
    <property type="match status" value="1"/>
</dbReference>
<comment type="similarity">
    <text evidence="1">Belongs to the ABC transporter superfamily. ABCG family. Eye pigment precursor importer (TC 3.A.1.204) subfamily.</text>
</comment>